<dbReference type="InParanoid" id="A0A067N803"/>
<name>A0A067N803_PLEO1</name>
<evidence type="ECO:0000313" key="2">
    <source>
        <dbReference type="EMBL" id="KDQ23969.1"/>
    </source>
</evidence>
<sequence>MPRPRIYHSKADRSAANRAKSARHYAKVEILARRHAGTQVESVESGKNTTKDSQAPQCHPKFQQATRTEAPISHTICLAQRTHRKLAVFINNSPSTFADSLYLQYMKTHEAGEGDTSIIEGPLDRVLRWQQRLDKCGGVILQECGVGKELQAITAVQNTAGVVIEYLQEMLCHAMSDIEAMQAIYKRGRLGFQVGV</sequence>
<feature type="region of interest" description="Disordered" evidence="1">
    <location>
        <begin position="36"/>
        <end position="59"/>
    </location>
</feature>
<feature type="region of interest" description="Disordered" evidence="1">
    <location>
        <begin position="1"/>
        <end position="23"/>
    </location>
</feature>
<dbReference type="HOGENOM" id="CLU_101470_0_1_1"/>
<dbReference type="VEuPathDB" id="FungiDB:PLEOSDRAFT_1108433"/>
<evidence type="ECO:0000313" key="3">
    <source>
        <dbReference type="Proteomes" id="UP000027073"/>
    </source>
</evidence>
<proteinExistence type="predicted"/>
<reference evidence="3" key="1">
    <citation type="journal article" date="2014" name="Proc. Natl. Acad. Sci. U.S.A.">
        <title>Extensive sampling of basidiomycete genomes demonstrates inadequacy of the white-rot/brown-rot paradigm for wood decay fungi.</title>
        <authorList>
            <person name="Riley R."/>
            <person name="Salamov A.A."/>
            <person name="Brown D.W."/>
            <person name="Nagy L.G."/>
            <person name="Floudas D."/>
            <person name="Held B.W."/>
            <person name="Levasseur A."/>
            <person name="Lombard V."/>
            <person name="Morin E."/>
            <person name="Otillar R."/>
            <person name="Lindquist E.A."/>
            <person name="Sun H."/>
            <person name="LaButti K.M."/>
            <person name="Schmutz J."/>
            <person name="Jabbour D."/>
            <person name="Luo H."/>
            <person name="Baker S.E."/>
            <person name="Pisabarro A.G."/>
            <person name="Walton J.D."/>
            <person name="Blanchette R.A."/>
            <person name="Henrissat B."/>
            <person name="Martin F."/>
            <person name="Cullen D."/>
            <person name="Hibbett D.S."/>
            <person name="Grigoriev I.V."/>
        </authorList>
    </citation>
    <scope>NUCLEOTIDE SEQUENCE [LARGE SCALE GENOMIC DNA]</scope>
    <source>
        <strain evidence="3">PC15</strain>
    </source>
</reference>
<gene>
    <name evidence="2" type="ORF">PLEOSDRAFT_1108433</name>
</gene>
<protein>
    <submittedName>
        <fullName evidence="2">Uncharacterized protein</fullName>
    </submittedName>
</protein>
<dbReference type="Proteomes" id="UP000027073">
    <property type="component" value="Unassembled WGS sequence"/>
</dbReference>
<feature type="compositionally biased region" description="Polar residues" evidence="1">
    <location>
        <begin position="39"/>
        <end position="56"/>
    </location>
</feature>
<dbReference type="AlphaFoldDB" id="A0A067N803"/>
<organism evidence="2 3">
    <name type="scientific">Pleurotus ostreatus (strain PC15)</name>
    <name type="common">Oyster mushroom</name>
    <dbReference type="NCBI Taxonomy" id="1137138"/>
    <lineage>
        <taxon>Eukaryota</taxon>
        <taxon>Fungi</taxon>
        <taxon>Dikarya</taxon>
        <taxon>Basidiomycota</taxon>
        <taxon>Agaricomycotina</taxon>
        <taxon>Agaricomycetes</taxon>
        <taxon>Agaricomycetidae</taxon>
        <taxon>Agaricales</taxon>
        <taxon>Pleurotineae</taxon>
        <taxon>Pleurotaceae</taxon>
        <taxon>Pleurotus</taxon>
    </lineage>
</organism>
<evidence type="ECO:0000256" key="1">
    <source>
        <dbReference type="SAM" id="MobiDB-lite"/>
    </source>
</evidence>
<accession>A0A067N803</accession>
<dbReference type="EMBL" id="KL198012">
    <property type="protein sequence ID" value="KDQ23969.1"/>
    <property type="molecule type" value="Genomic_DNA"/>
</dbReference>
<dbReference type="OrthoDB" id="2654423at2759"/>